<organism evidence="1 2">
    <name type="scientific">Anoxybacillus flavithermus (strain DSM 21510 / WK1)</name>
    <dbReference type="NCBI Taxonomy" id="491915"/>
    <lineage>
        <taxon>Bacteria</taxon>
        <taxon>Bacillati</taxon>
        <taxon>Bacillota</taxon>
        <taxon>Bacilli</taxon>
        <taxon>Bacillales</taxon>
        <taxon>Anoxybacillaceae</taxon>
        <taxon>Anoxybacillus</taxon>
    </lineage>
</organism>
<dbReference type="STRING" id="491915.Aflv_1394"/>
<dbReference type="HOGENOM" id="CLU_2803091_0_0_9"/>
<sequence length="71" mass="8033">MGRKMKKMEFFIVPHPRGTVRVDVYKKNGSYEAHAKFKDVATAQASGNDKHLAVLQALHELAKFLNKYKGS</sequence>
<dbReference type="AlphaFoldDB" id="B7GHY1"/>
<gene>
    <name evidence="1" type="ordered locus">Aflv_1394</name>
</gene>
<dbReference type="Proteomes" id="UP000000742">
    <property type="component" value="Chromosome"/>
</dbReference>
<dbReference type="eggNOG" id="ENOG503437C">
    <property type="taxonomic scope" value="Bacteria"/>
</dbReference>
<accession>B7GHY1</accession>
<evidence type="ECO:0000313" key="1">
    <source>
        <dbReference type="EMBL" id="ACJ33762.1"/>
    </source>
</evidence>
<evidence type="ECO:0000313" key="2">
    <source>
        <dbReference type="Proteomes" id="UP000000742"/>
    </source>
</evidence>
<reference evidence="1 2" key="1">
    <citation type="journal article" date="2008" name="Genome Biol.">
        <title>Encapsulated in silica: genome, proteome and physiology of the thermophilic bacterium Anoxybacillus flavithermus WK1.</title>
        <authorList>
            <person name="Saw J.H."/>
            <person name="Mountain B.W."/>
            <person name="Feng L."/>
            <person name="Omelchenko M.V."/>
            <person name="Hou S."/>
            <person name="Saito J.A."/>
            <person name="Stott M.B."/>
            <person name="Li D."/>
            <person name="Zhao G."/>
            <person name="Wu J."/>
            <person name="Galperin M.Y."/>
            <person name="Koonin E.V."/>
            <person name="Makarova K.S."/>
            <person name="Wolf Y.I."/>
            <person name="Rigden D.J."/>
            <person name="Dunfield P.F."/>
            <person name="Wang L."/>
            <person name="Alam M."/>
        </authorList>
    </citation>
    <scope>NUCLEOTIDE SEQUENCE [LARGE SCALE GENOMIC DNA]</scope>
    <source>
        <strain evidence="2">DSM 21510 / WK1</strain>
    </source>
</reference>
<dbReference type="KEGG" id="afl:Aflv_1394"/>
<protein>
    <submittedName>
        <fullName evidence="1">Uncharacterized protein</fullName>
    </submittedName>
</protein>
<name>B7GHY1_ANOFW</name>
<dbReference type="EMBL" id="CP000922">
    <property type="protein sequence ID" value="ACJ33762.1"/>
    <property type="molecule type" value="Genomic_DNA"/>
</dbReference>
<proteinExistence type="predicted"/>